<dbReference type="Gene3D" id="3.40.30.10">
    <property type="entry name" value="Glutaredoxin"/>
    <property type="match status" value="1"/>
</dbReference>
<dbReference type="InterPro" id="IPR010987">
    <property type="entry name" value="Glutathione-S-Trfase_C-like"/>
</dbReference>
<feature type="domain" description="GST C-terminal" evidence="2">
    <location>
        <begin position="88"/>
        <end position="205"/>
    </location>
</feature>
<dbReference type="PROSITE" id="PS50404">
    <property type="entry name" value="GST_NTER"/>
    <property type="match status" value="1"/>
</dbReference>
<evidence type="ECO:0000313" key="4">
    <source>
        <dbReference type="Proteomes" id="UP000092952"/>
    </source>
</evidence>
<accession>A0A1B1YVQ6</accession>
<dbReference type="SFLD" id="SFLDG00358">
    <property type="entry name" value="Main_(cytGST)"/>
    <property type="match status" value="1"/>
</dbReference>
<dbReference type="Pfam" id="PF00043">
    <property type="entry name" value="GST_C"/>
    <property type="match status" value="1"/>
</dbReference>
<proteinExistence type="predicted"/>
<dbReference type="Proteomes" id="UP000092952">
    <property type="component" value="Chromosome"/>
</dbReference>
<dbReference type="PANTHER" id="PTHR44051:SF8">
    <property type="entry name" value="GLUTATHIONE S-TRANSFERASE GSTA"/>
    <property type="match status" value="1"/>
</dbReference>
<dbReference type="InterPro" id="IPR036282">
    <property type="entry name" value="Glutathione-S-Trfase_C_sf"/>
</dbReference>
<dbReference type="InterPro" id="IPR004046">
    <property type="entry name" value="GST_C"/>
</dbReference>
<evidence type="ECO:0000259" key="1">
    <source>
        <dbReference type="PROSITE" id="PS50404"/>
    </source>
</evidence>
<evidence type="ECO:0000259" key="2">
    <source>
        <dbReference type="PROSITE" id="PS50405"/>
    </source>
</evidence>
<dbReference type="Pfam" id="PF13417">
    <property type="entry name" value="GST_N_3"/>
    <property type="match status" value="1"/>
</dbReference>
<dbReference type="InterPro" id="IPR036249">
    <property type="entry name" value="Thioredoxin-like_sf"/>
</dbReference>
<dbReference type="PANTHER" id="PTHR44051">
    <property type="entry name" value="GLUTATHIONE S-TRANSFERASE-RELATED"/>
    <property type="match status" value="1"/>
</dbReference>
<dbReference type="InterPro" id="IPR004045">
    <property type="entry name" value="Glutathione_S-Trfase_N"/>
</dbReference>
<dbReference type="AlphaFoldDB" id="A0A1B1YVQ6"/>
<name>A0A1B1YVQ6_9GAMM</name>
<evidence type="ECO:0000313" key="3">
    <source>
        <dbReference type="EMBL" id="ANX04852.1"/>
    </source>
</evidence>
<dbReference type="SFLD" id="SFLDS00019">
    <property type="entry name" value="Glutathione_Transferase_(cytos"/>
    <property type="match status" value="1"/>
</dbReference>
<dbReference type="SUPFAM" id="SSF52833">
    <property type="entry name" value="Thioredoxin-like"/>
    <property type="match status" value="1"/>
</dbReference>
<evidence type="ECO:0008006" key="5">
    <source>
        <dbReference type="Google" id="ProtNLM"/>
    </source>
</evidence>
<dbReference type="KEGG" id="gbi:PG2T_12195"/>
<protein>
    <recommendedName>
        <fullName evidence="5">Glutathione S-transferase</fullName>
    </recommendedName>
</protein>
<dbReference type="Gene3D" id="1.20.1050.10">
    <property type="match status" value="1"/>
</dbReference>
<dbReference type="CDD" id="cd00570">
    <property type="entry name" value="GST_N_family"/>
    <property type="match status" value="1"/>
</dbReference>
<dbReference type="SUPFAM" id="SSF47616">
    <property type="entry name" value="GST C-terminal domain-like"/>
    <property type="match status" value="1"/>
</dbReference>
<dbReference type="STRING" id="1810504.PG2T_12195"/>
<dbReference type="OrthoDB" id="5958450at2"/>
<dbReference type="EMBL" id="CP014671">
    <property type="protein sequence ID" value="ANX04852.1"/>
    <property type="molecule type" value="Genomic_DNA"/>
</dbReference>
<dbReference type="RefSeq" id="WP_068805889.1">
    <property type="nucleotide sequence ID" value="NZ_CP014671.1"/>
</dbReference>
<feature type="domain" description="GST N-terminal" evidence="1">
    <location>
        <begin position="3"/>
        <end position="82"/>
    </location>
</feature>
<reference evidence="4" key="1">
    <citation type="submission" date="2016-03" db="EMBL/GenBank/DDBJ databases">
        <title>Complete genome sequence of Solimmundus cernigliae, representing a novel lineage of polycyclic aromatic hydrocarbon degraders within the Gammaproteobacteria.</title>
        <authorList>
            <person name="Singleton D.R."/>
            <person name="Dickey A.N."/>
            <person name="Scholl E.H."/>
            <person name="Wright F.A."/>
            <person name="Aitken M.D."/>
        </authorList>
    </citation>
    <scope>NUCLEOTIDE SEQUENCE [LARGE SCALE GENOMIC DNA]</scope>
    <source>
        <strain evidence="4">TR3.2</strain>
    </source>
</reference>
<organism evidence="3 4">
    <name type="scientific">Immundisolibacter cernigliae</name>
    <dbReference type="NCBI Taxonomy" id="1810504"/>
    <lineage>
        <taxon>Bacteria</taxon>
        <taxon>Pseudomonadati</taxon>
        <taxon>Pseudomonadota</taxon>
        <taxon>Gammaproteobacteria</taxon>
        <taxon>Immundisolibacterales</taxon>
        <taxon>Immundisolibacteraceae</taxon>
        <taxon>Immundisolibacter</taxon>
    </lineage>
</organism>
<dbReference type="InterPro" id="IPR040079">
    <property type="entry name" value="Glutathione_S-Trfase"/>
</dbReference>
<gene>
    <name evidence="3" type="ORF">PG2T_12195</name>
</gene>
<keyword evidence="4" id="KW-1185">Reference proteome</keyword>
<dbReference type="PROSITE" id="PS50405">
    <property type="entry name" value="GST_CTER"/>
    <property type="match status" value="1"/>
</dbReference>
<dbReference type="InParanoid" id="A0A1B1YVQ6"/>
<sequence length="205" mass="22759">MPVTLDLYGHPWSAPTREVRILCAELGVEHRFIEVKQAEADDYLPEALNPACKVPMIDEGGFILGEAHAILRYLAARHDTAGVWYPKQIDLRAKVDQWLDWQALRLGRLAAQLMRQRRFRPDAPDSAACAEAERLLGLILPELDLELKAAPFVCGQHPTLADIAIFTSAEYLQVAGFALGGFDALADWYARCATRPAWAAVPLGR</sequence>